<sequence>GGGRRGRGGAPPPGMGLRRPPPPHPPRHPTEILLLLWQLLLLLLLPWPRRVPGAARPKPSPCFRYNVGPVSQLRFPGHDGPRGRARPVAVPPRTS</sequence>
<dbReference type="EMBL" id="NIXP01000008">
    <property type="protein sequence ID" value="OWR35383.1"/>
    <property type="molecule type" value="Genomic_DNA"/>
</dbReference>
<feature type="region of interest" description="Disordered" evidence="1">
    <location>
        <begin position="74"/>
        <end position="95"/>
    </location>
</feature>
<name>A0A246L3E7_9GAMM</name>
<dbReference type="AlphaFoldDB" id="A0A246L3E7"/>
<feature type="compositionally biased region" description="Low complexity" evidence="1">
    <location>
        <begin position="86"/>
        <end position="95"/>
    </location>
</feature>
<dbReference type="Proteomes" id="UP000197904">
    <property type="component" value="Unassembled WGS sequence"/>
</dbReference>
<feature type="region of interest" description="Disordered" evidence="1">
    <location>
        <begin position="1"/>
        <end position="29"/>
    </location>
</feature>
<comment type="caution">
    <text evidence="2">The sequence shown here is derived from an EMBL/GenBank/DDBJ whole genome shotgun (WGS) entry which is preliminary data.</text>
</comment>
<evidence type="ECO:0000313" key="2">
    <source>
        <dbReference type="EMBL" id="OWR35383.1"/>
    </source>
</evidence>
<evidence type="ECO:0000313" key="3">
    <source>
        <dbReference type="Proteomes" id="UP000197904"/>
    </source>
</evidence>
<accession>A0A246L3E7</accession>
<feature type="non-terminal residue" evidence="2">
    <location>
        <position position="1"/>
    </location>
</feature>
<feature type="compositionally biased region" description="Pro residues" evidence="1">
    <location>
        <begin position="10"/>
        <end position="24"/>
    </location>
</feature>
<gene>
    <name evidence="2" type="ORF">CEE55_01705</name>
</gene>
<protein>
    <submittedName>
        <fullName evidence="2">Uncharacterized protein</fullName>
    </submittedName>
</protein>
<organism evidence="2 3">
    <name type="scientific">Stenotrophomonas pavanii</name>
    <dbReference type="NCBI Taxonomy" id="487698"/>
    <lineage>
        <taxon>Bacteria</taxon>
        <taxon>Pseudomonadati</taxon>
        <taxon>Pseudomonadota</taxon>
        <taxon>Gammaproteobacteria</taxon>
        <taxon>Lysobacterales</taxon>
        <taxon>Lysobacteraceae</taxon>
        <taxon>Stenotrophomonas</taxon>
    </lineage>
</organism>
<evidence type="ECO:0000256" key="1">
    <source>
        <dbReference type="SAM" id="MobiDB-lite"/>
    </source>
</evidence>
<reference evidence="2 3" key="1">
    <citation type="submission" date="2017-06" db="EMBL/GenBank/DDBJ databases">
        <authorList>
            <person name="Kim H.J."/>
            <person name="Triplett B.A."/>
        </authorList>
    </citation>
    <scope>NUCLEOTIDE SEQUENCE [LARGE SCALE GENOMIC DNA]</scope>
    <source>
        <strain evidence="2 3">S18795</strain>
    </source>
</reference>
<proteinExistence type="predicted"/>